<comment type="caution">
    <text evidence="1">The sequence shown here is derived from an EMBL/GenBank/DDBJ whole genome shotgun (WGS) entry which is preliminary data.</text>
</comment>
<evidence type="ECO:0000313" key="1">
    <source>
        <dbReference type="EMBL" id="THC96860.1"/>
    </source>
</evidence>
<sequence length="25" mass="3071">MHHWIIYPPDIPTPNHWVPEGEEEF</sequence>
<proteinExistence type="predicted"/>
<reference evidence="1 2" key="1">
    <citation type="submission" date="2019-03" db="EMBL/GenBank/DDBJ databases">
        <title>The genome sequence of a newly discovered highly antifungal drug resistant Aspergillus species, Aspergillus tanneri NIH 1004.</title>
        <authorList>
            <person name="Mounaud S."/>
            <person name="Singh I."/>
            <person name="Joardar V."/>
            <person name="Pakala S."/>
            <person name="Pakala S."/>
            <person name="Venepally P."/>
            <person name="Hoover J."/>
            <person name="Nierman W."/>
            <person name="Chung J."/>
            <person name="Losada L."/>
        </authorList>
    </citation>
    <scope>NUCLEOTIDE SEQUENCE [LARGE SCALE GENOMIC DNA]</scope>
    <source>
        <strain evidence="1 2">NIH1004</strain>
    </source>
</reference>
<dbReference type="Proteomes" id="UP000308092">
    <property type="component" value="Unassembled WGS sequence"/>
</dbReference>
<evidence type="ECO:0000313" key="2">
    <source>
        <dbReference type="Proteomes" id="UP000308092"/>
    </source>
</evidence>
<dbReference type="EMBL" id="SOSA01000096">
    <property type="protein sequence ID" value="THC96860.1"/>
    <property type="molecule type" value="Genomic_DNA"/>
</dbReference>
<accession>A0A4S3JN50</accession>
<name>A0A4S3JN50_9EURO</name>
<organism evidence="1 2">
    <name type="scientific">Aspergillus tanneri</name>
    <dbReference type="NCBI Taxonomy" id="1220188"/>
    <lineage>
        <taxon>Eukaryota</taxon>
        <taxon>Fungi</taxon>
        <taxon>Dikarya</taxon>
        <taxon>Ascomycota</taxon>
        <taxon>Pezizomycotina</taxon>
        <taxon>Eurotiomycetes</taxon>
        <taxon>Eurotiomycetidae</taxon>
        <taxon>Eurotiales</taxon>
        <taxon>Aspergillaceae</taxon>
        <taxon>Aspergillus</taxon>
        <taxon>Aspergillus subgen. Circumdati</taxon>
    </lineage>
</organism>
<protein>
    <submittedName>
        <fullName evidence="1">Uncharacterized protein</fullName>
    </submittedName>
</protein>
<dbReference type="VEuPathDB" id="FungiDB:EYZ11_003684"/>
<keyword evidence="2" id="KW-1185">Reference proteome</keyword>
<gene>
    <name evidence="1" type="ORF">EYZ11_003684</name>
</gene>
<dbReference type="AlphaFoldDB" id="A0A4S3JN50"/>